<dbReference type="Pfam" id="PF00144">
    <property type="entry name" value="Beta-lactamase"/>
    <property type="match status" value="1"/>
</dbReference>
<dbReference type="InterPro" id="IPR001466">
    <property type="entry name" value="Beta-lactam-related"/>
</dbReference>
<dbReference type="Proteomes" id="UP000323866">
    <property type="component" value="Unassembled WGS sequence"/>
</dbReference>
<feature type="domain" description="Beta-lactamase-related" evidence="1">
    <location>
        <begin position="78"/>
        <end position="177"/>
    </location>
</feature>
<proteinExistence type="predicted"/>
<gene>
    <name evidence="2" type="ORF">FOE74_11695</name>
</gene>
<dbReference type="Gene3D" id="3.40.710.10">
    <property type="entry name" value="DD-peptidase/beta-lactamase superfamily"/>
    <property type="match status" value="1"/>
</dbReference>
<dbReference type="EMBL" id="VKKZ01000020">
    <property type="protein sequence ID" value="KAA6434825.1"/>
    <property type="molecule type" value="Genomic_DNA"/>
</dbReference>
<accession>A0A5M8QFL7</accession>
<organism evidence="2 3">
    <name type="scientific">Rufibacter glacialis</name>
    <dbReference type="NCBI Taxonomy" id="1259555"/>
    <lineage>
        <taxon>Bacteria</taxon>
        <taxon>Pseudomonadati</taxon>
        <taxon>Bacteroidota</taxon>
        <taxon>Cytophagia</taxon>
        <taxon>Cytophagales</taxon>
        <taxon>Hymenobacteraceae</taxon>
        <taxon>Rufibacter</taxon>
    </lineage>
</organism>
<dbReference type="GO" id="GO:0016787">
    <property type="term" value="F:hydrolase activity"/>
    <property type="evidence" value="ECO:0007669"/>
    <property type="project" value="UniProtKB-KW"/>
</dbReference>
<dbReference type="AlphaFoldDB" id="A0A5M8QFL7"/>
<sequence length="233" mass="25026">MEAIPQKSFPGAQHHGRSLVLKTFLLLFVLAGGMLAGCASTDCITPQASRSNTKLAPPAEPDLSGLEALADSLAHSYLVAGDLPGLSLAMAQAGEMVLSQGYGDSNGEMGIPISPHTVCKIRSLTKQFTVALLLRLAEEGQVPLEDTLTFYLQDLPAQGQEGTMRQFLNPASGLTQASSSLNRQTALARGEKQWSKLDLAYREMVKRFGTCLLPSSPARSTNTTTWNFVCWAR</sequence>
<comment type="caution">
    <text evidence="2">The sequence shown here is derived from an EMBL/GenBank/DDBJ whole genome shotgun (WGS) entry which is preliminary data.</text>
</comment>
<protein>
    <submittedName>
        <fullName evidence="2">Serine hydrolase</fullName>
    </submittedName>
</protein>
<keyword evidence="2" id="KW-0378">Hydrolase</keyword>
<evidence type="ECO:0000313" key="3">
    <source>
        <dbReference type="Proteomes" id="UP000323866"/>
    </source>
</evidence>
<dbReference type="PANTHER" id="PTHR46825:SF9">
    <property type="entry name" value="BETA-LACTAMASE-RELATED DOMAIN-CONTAINING PROTEIN"/>
    <property type="match status" value="1"/>
</dbReference>
<reference evidence="2 3" key="2">
    <citation type="submission" date="2019-09" db="EMBL/GenBank/DDBJ databases">
        <title>A bacterium isolated from glacier soil.</title>
        <authorList>
            <person name="Liu Q."/>
        </authorList>
    </citation>
    <scope>NUCLEOTIDE SEQUENCE [LARGE SCALE GENOMIC DNA]</scope>
    <source>
        <strain evidence="2 3">MDT1-10-3</strain>
    </source>
</reference>
<name>A0A5M8QFL7_9BACT</name>
<evidence type="ECO:0000259" key="1">
    <source>
        <dbReference type="Pfam" id="PF00144"/>
    </source>
</evidence>
<dbReference type="OrthoDB" id="9793489at2"/>
<dbReference type="InterPro" id="IPR050491">
    <property type="entry name" value="AmpC-like"/>
</dbReference>
<evidence type="ECO:0000313" key="2">
    <source>
        <dbReference type="EMBL" id="KAA6434825.1"/>
    </source>
</evidence>
<dbReference type="SUPFAM" id="SSF56601">
    <property type="entry name" value="beta-lactamase/transpeptidase-like"/>
    <property type="match status" value="1"/>
</dbReference>
<reference evidence="2 3" key="1">
    <citation type="submission" date="2019-07" db="EMBL/GenBank/DDBJ databases">
        <authorList>
            <person name="Qu J.-H."/>
        </authorList>
    </citation>
    <scope>NUCLEOTIDE SEQUENCE [LARGE SCALE GENOMIC DNA]</scope>
    <source>
        <strain evidence="2 3">MDT1-10-3</strain>
    </source>
</reference>
<dbReference type="PANTHER" id="PTHR46825">
    <property type="entry name" value="D-ALANYL-D-ALANINE-CARBOXYPEPTIDASE/ENDOPEPTIDASE AMPH"/>
    <property type="match status" value="1"/>
</dbReference>
<dbReference type="InterPro" id="IPR012338">
    <property type="entry name" value="Beta-lactam/transpept-like"/>
</dbReference>